<name>A0A450YNV3_9GAMM</name>
<dbReference type="Pfam" id="PF00515">
    <property type="entry name" value="TPR_1"/>
    <property type="match status" value="1"/>
</dbReference>
<gene>
    <name evidence="2" type="ORF">BECKTC1821D_GA0114238_10164</name>
</gene>
<proteinExistence type="predicted"/>
<dbReference type="Gene3D" id="1.25.40.10">
    <property type="entry name" value="Tetratricopeptide repeat domain"/>
    <property type="match status" value="1"/>
</dbReference>
<accession>A0A450YNV3</accession>
<dbReference type="SMART" id="SM00028">
    <property type="entry name" value="TPR"/>
    <property type="match status" value="2"/>
</dbReference>
<feature type="repeat" description="TPR" evidence="1">
    <location>
        <begin position="133"/>
        <end position="166"/>
    </location>
</feature>
<reference evidence="2" key="1">
    <citation type="submission" date="2019-02" db="EMBL/GenBank/DDBJ databases">
        <authorList>
            <person name="Gruber-Vodicka R. H."/>
            <person name="Seah K. B. B."/>
        </authorList>
    </citation>
    <scope>NUCLEOTIDE SEQUENCE</scope>
    <source>
        <strain evidence="2">BECK_BZ123</strain>
    </source>
</reference>
<dbReference type="Pfam" id="PF13432">
    <property type="entry name" value="TPR_16"/>
    <property type="match status" value="1"/>
</dbReference>
<dbReference type="EMBL" id="CAADFS010000016">
    <property type="protein sequence ID" value="VFK43224.1"/>
    <property type="molecule type" value="Genomic_DNA"/>
</dbReference>
<protein>
    <submittedName>
        <fullName evidence="2">Tetratricopeptide repeat-containing protein</fullName>
    </submittedName>
</protein>
<dbReference type="InterPro" id="IPR019734">
    <property type="entry name" value="TPR_rpt"/>
</dbReference>
<dbReference type="PROSITE" id="PS50005">
    <property type="entry name" value="TPR"/>
    <property type="match status" value="1"/>
</dbReference>
<organism evidence="2">
    <name type="scientific">Candidatus Kentrum sp. TC</name>
    <dbReference type="NCBI Taxonomy" id="2126339"/>
    <lineage>
        <taxon>Bacteria</taxon>
        <taxon>Pseudomonadati</taxon>
        <taxon>Pseudomonadota</taxon>
        <taxon>Gammaproteobacteria</taxon>
        <taxon>Candidatus Kentrum</taxon>
    </lineage>
</organism>
<evidence type="ECO:0000256" key="1">
    <source>
        <dbReference type="PROSITE-ProRule" id="PRU00339"/>
    </source>
</evidence>
<evidence type="ECO:0000313" key="2">
    <source>
        <dbReference type="EMBL" id="VFK43224.1"/>
    </source>
</evidence>
<keyword evidence="1" id="KW-0802">TPR repeat</keyword>
<dbReference type="SUPFAM" id="SSF48452">
    <property type="entry name" value="TPR-like"/>
    <property type="match status" value="1"/>
</dbReference>
<dbReference type="InterPro" id="IPR011990">
    <property type="entry name" value="TPR-like_helical_dom_sf"/>
</dbReference>
<sequence length="411" mass="46832">MILHDCPMWKSPRHMIRSLGVSVIFVVFAFLAPGFPEAGAAPSQCETLEFLCVVEPIEQRRENRAIPTLEEIKTLANRRDFDAALKGMERFLEKTPNDIEGRLLLGVFLIWRGDLDQATDVFRKLADDRPDLAEPHNNLAAIYAVNEKYQEAEDALEKAISVNPSYGIAWENLGDIRIRYAALLYKRAGELYAFDERNGIEAKTGIEMKSLTIRKILDEIDYSFRTRETMEVTLRDRTDIDVTTATKDSLNTRADPTVESSAACYSVGPLIDKANFMSISEWFDRNDIFTSTHTRAMEPHGHEVFVPLSGKRKDLDALIESMRRDGVRDITPVPRNDLQRDVIIGVFDTEDAAKHRIGELWEKGYEARHRPRSRPANQYWIKAYPTTDSSLDGPAFARRFPAHVLRTIPCE</sequence>
<dbReference type="AlphaFoldDB" id="A0A450YNV3"/>